<evidence type="ECO:0000256" key="4">
    <source>
        <dbReference type="ARBA" id="ARBA00022679"/>
    </source>
</evidence>
<evidence type="ECO:0000256" key="5">
    <source>
        <dbReference type="ARBA" id="ARBA00022691"/>
    </source>
</evidence>
<name>D6GSF7_FILAD</name>
<evidence type="ECO:0000313" key="11">
    <source>
        <dbReference type="Proteomes" id="UP000007468"/>
    </source>
</evidence>
<feature type="binding site" evidence="7 8">
    <location>
        <position position="124"/>
    </location>
    <ligand>
        <name>S-adenosyl-L-methionine</name>
        <dbReference type="ChEBI" id="CHEBI:59789"/>
    </ligand>
</feature>
<keyword evidence="5 7" id="KW-0949">S-adenosyl-L-methionine</keyword>
<proteinExistence type="inferred from homology"/>
<dbReference type="AlphaFoldDB" id="D6GSF7"/>
<dbReference type="HOGENOM" id="CLU_041220_0_0_9"/>
<dbReference type="KEGG" id="faa:HMPREF0389_00515"/>
<dbReference type="GO" id="GO:0052908">
    <property type="term" value="F:16S rRNA (adenine(1518)-N(6)/adenine(1519)-N(6))-dimethyltransferase activity"/>
    <property type="evidence" value="ECO:0007669"/>
    <property type="project" value="UniProtKB-EC"/>
</dbReference>
<dbReference type="EMBL" id="CP002390">
    <property type="protein sequence ID" value="EFE28598.2"/>
    <property type="molecule type" value="Genomic_DNA"/>
</dbReference>
<protein>
    <recommendedName>
        <fullName evidence="7">Ribosomal RNA small subunit methyltransferase A</fullName>
        <ecNumber evidence="7">2.1.1.182</ecNumber>
    </recommendedName>
    <alternativeName>
        <fullName evidence="7">16S rRNA (adenine(1518)-N(6)/adenine(1519)-N(6))-dimethyltransferase</fullName>
    </alternativeName>
    <alternativeName>
        <fullName evidence="7">16S rRNA dimethyladenosine transferase</fullName>
    </alternativeName>
    <alternativeName>
        <fullName evidence="7">16S rRNA dimethylase</fullName>
    </alternativeName>
    <alternativeName>
        <fullName evidence="7">S-adenosylmethionine-6-N', N'-adenosyl(rRNA) dimethyltransferase</fullName>
    </alternativeName>
</protein>
<accession>D6GSF7</accession>
<dbReference type="InterPro" id="IPR011530">
    <property type="entry name" value="rRNA_adenine_dimethylase"/>
</dbReference>
<keyword evidence="6 7" id="KW-0694">RNA-binding</keyword>
<dbReference type="Proteomes" id="UP000007468">
    <property type="component" value="Chromosome"/>
</dbReference>
<dbReference type="eggNOG" id="COG0030">
    <property type="taxonomic scope" value="Bacteria"/>
</dbReference>
<keyword evidence="11" id="KW-1185">Reference proteome</keyword>
<dbReference type="GO" id="GO:0003723">
    <property type="term" value="F:RNA binding"/>
    <property type="evidence" value="ECO:0007669"/>
    <property type="project" value="UniProtKB-UniRule"/>
</dbReference>
<sequence length="286" mass="32508">MEQNLATFVTLKEITKKYGFQFTKSLGQNFLVDTNILQKIVDSADIQEEDIVIEVGTGIGTLTRELAKRAKKVYAIEIDKKLIPIVKETTSNYNNIDFVNMDFLEVVLEDLIQEKDRKIKVIANIPYYITTPIIMKCLESSLDISTILLMIQKEVADRLSAEPSTKAYGSLSVAVQYYSDVEFVGKVSKSCFYPQPKVDSGIVKLSKKHEYIFVRDRKLFSQVVKSAFAKRRKTISNSMIGFCEQFTKDNVMKALEKSGTDAKRRGETLTVEEFAHLSNCMFEVLN</sequence>
<dbReference type="Pfam" id="PF00398">
    <property type="entry name" value="RrnaAD"/>
    <property type="match status" value="1"/>
</dbReference>
<feature type="binding site" evidence="7 8">
    <location>
        <position position="29"/>
    </location>
    <ligand>
        <name>S-adenosyl-L-methionine</name>
        <dbReference type="ChEBI" id="CHEBI:59789"/>
    </ligand>
</feature>
<evidence type="ECO:0000256" key="7">
    <source>
        <dbReference type="HAMAP-Rule" id="MF_00607"/>
    </source>
</evidence>
<comment type="catalytic activity">
    <reaction evidence="7">
        <text>adenosine(1518)/adenosine(1519) in 16S rRNA + 4 S-adenosyl-L-methionine = N(6)-dimethyladenosine(1518)/N(6)-dimethyladenosine(1519) in 16S rRNA + 4 S-adenosyl-L-homocysteine + 4 H(+)</text>
        <dbReference type="Rhea" id="RHEA:19609"/>
        <dbReference type="Rhea" id="RHEA-COMP:10232"/>
        <dbReference type="Rhea" id="RHEA-COMP:10233"/>
        <dbReference type="ChEBI" id="CHEBI:15378"/>
        <dbReference type="ChEBI" id="CHEBI:57856"/>
        <dbReference type="ChEBI" id="CHEBI:59789"/>
        <dbReference type="ChEBI" id="CHEBI:74411"/>
        <dbReference type="ChEBI" id="CHEBI:74493"/>
        <dbReference type="EC" id="2.1.1.182"/>
    </reaction>
</comment>
<dbReference type="HAMAP" id="MF_00607">
    <property type="entry name" value="16SrRNA_methyltr_A"/>
    <property type="match status" value="1"/>
</dbReference>
<dbReference type="FunFam" id="3.40.50.150:FF:000023">
    <property type="entry name" value="Ribosomal RNA small subunit methyltransferase A"/>
    <property type="match status" value="1"/>
</dbReference>
<keyword evidence="1 7" id="KW-0963">Cytoplasm</keyword>
<dbReference type="Gene3D" id="3.40.50.150">
    <property type="entry name" value="Vaccinia Virus protein VP39"/>
    <property type="match status" value="1"/>
</dbReference>
<dbReference type="CDD" id="cd02440">
    <property type="entry name" value="AdoMet_MTases"/>
    <property type="match status" value="1"/>
</dbReference>
<dbReference type="RefSeq" id="WP_014261797.1">
    <property type="nucleotide sequence ID" value="NC_016630.1"/>
</dbReference>
<dbReference type="GO" id="GO:0005829">
    <property type="term" value="C:cytosol"/>
    <property type="evidence" value="ECO:0007669"/>
    <property type="project" value="TreeGrafter"/>
</dbReference>
<dbReference type="PATRIC" id="fig|546269.5.peg.135"/>
<evidence type="ECO:0000256" key="6">
    <source>
        <dbReference type="ARBA" id="ARBA00022884"/>
    </source>
</evidence>
<organism evidence="10 11">
    <name type="scientific">Filifactor alocis (strain ATCC 35896 / CCUG 47790 / D40 B5)</name>
    <name type="common">Fusobacterium alocis</name>
    <dbReference type="NCBI Taxonomy" id="546269"/>
    <lineage>
        <taxon>Bacteria</taxon>
        <taxon>Bacillati</taxon>
        <taxon>Bacillota</taxon>
        <taxon>Clostridia</taxon>
        <taxon>Peptostreptococcales</taxon>
        <taxon>Filifactoraceae</taxon>
        <taxon>Filifactor</taxon>
    </lineage>
</organism>
<reference evidence="11" key="1">
    <citation type="submission" date="2010-12" db="EMBL/GenBank/DDBJ databases">
        <title>The genome sequence of Filifactor alocis strain ATCC 35896.</title>
        <authorList>
            <consortium name="The Broad Institute Genome Sequencing Platform"/>
            <person name="Ward D."/>
            <person name="Earl A."/>
            <person name="Feldgarden M."/>
            <person name="Young S.K."/>
            <person name="Gargeya S."/>
            <person name="Zeng Q."/>
            <person name="Alvarado L."/>
            <person name="Berlin A."/>
            <person name="Bochicchio J."/>
            <person name="Chapman S.B."/>
            <person name="Chen Z."/>
            <person name="Freedman E."/>
            <person name="Gellesch M."/>
            <person name="Goldberg J."/>
            <person name="Griggs A."/>
            <person name="Gujja S."/>
            <person name="Heilman E."/>
            <person name="Heiman D."/>
            <person name="Howarth C."/>
            <person name="Mehta T."/>
            <person name="Neiman D."/>
            <person name="Pearson M."/>
            <person name="Roberts A."/>
            <person name="Saif S."/>
            <person name="Shea T."/>
            <person name="Shenoy N."/>
            <person name="Sisk P."/>
            <person name="Stolte C."/>
            <person name="Sykes S."/>
            <person name="White J."/>
            <person name="Yandava C."/>
            <person name="Izard J."/>
            <person name="Blanton J.M."/>
            <person name="Baranova O.V."/>
            <person name="Tanner A.C."/>
            <person name="Dewhirst F.E."/>
            <person name="Haas B."/>
            <person name="Nusbaum C."/>
            <person name="Birren B."/>
        </authorList>
    </citation>
    <scope>NUCLEOTIDE SEQUENCE [LARGE SCALE GENOMIC DNA]</scope>
    <source>
        <strain evidence="11">ATCC 35896 / D40 B5</strain>
    </source>
</reference>
<dbReference type="PROSITE" id="PS01131">
    <property type="entry name" value="RRNA_A_DIMETH"/>
    <property type="match status" value="1"/>
</dbReference>
<dbReference type="NCBIfam" id="TIGR00755">
    <property type="entry name" value="ksgA"/>
    <property type="match status" value="1"/>
</dbReference>
<feature type="domain" description="Ribosomal RNA adenine methylase transferase N-terminal" evidence="9">
    <location>
        <begin position="36"/>
        <end position="209"/>
    </location>
</feature>
<feature type="binding site" evidence="7 8">
    <location>
        <position position="31"/>
    </location>
    <ligand>
        <name>S-adenosyl-L-methionine</name>
        <dbReference type="ChEBI" id="CHEBI:59789"/>
    </ligand>
</feature>
<dbReference type="InterPro" id="IPR029063">
    <property type="entry name" value="SAM-dependent_MTases_sf"/>
</dbReference>
<dbReference type="SUPFAM" id="SSF53335">
    <property type="entry name" value="S-adenosyl-L-methionine-dependent methyltransferases"/>
    <property type="match status" value="1"/>
</dbReference>
<dbReference type="PROSITE" id="PS51689">
    <property type="entry name" value="SAM_RNA_A_N6_MT"/>
    <property type="match status" value="1"/>
</dbReference>
<evidence type="ECO:0000313" key="10">
    <source>
        <dbReference type="EMBL" id="EFE28598.2"/>
    </source>
</evidence>
<comment type="function">
    <text evidence="7">Specifically dimethylates two adjacent adenosines (A1518 and A1519) in the loop of a conserved hairpin near the 3'-end of 16S rRNA in the 30S particle. May play a critical role in biogenesis of 30S subunits.</text>
</comment>
<dbReference type="InterPro" id="IPR020598">
    <property type="entry name" value="rRNA_Ade_methylase_Trfase_N"/>
</dbReference>
<evidence type="ECO:0000256" key="2">
    <source>
        <dbReference type="ARBA" id="ARBA00022552"/>
    </source>
</evidence>
<dbReference type="InterPro" id="IPR020596">
    <property type="entry name" value="rRNA_Ade_Mease_Trfase_CS"/>
</dbReference>
<feature type="binding site" evidence="7 8">
    <location>
        <position position="77"/>
    </location>
    <ligand>
        <name>S-adenosyl-L-methionine</name>
        <dbReference type="ChEBI" id="CHEBI:59789"/>
    </ligand>
</feature>
<dbReference type="EC" id="2.1.1.182" evidence="7"/>
<dbReference type="OrthoDB" id="9814755at2"/>
<keyword evidence="2 7" id="KW-0698">rRNA processing</keyword>
<evidence type="ECO:0000256" key="8">
    <source>
        <dbReference type="PROSITE-ProRule" id="PRU01026"/>
    </source>
</evidence>
<gene>
    <name evidence="7" type="primary">rsmA</name>
    <name evidence="7 10" type="synonym">ksgA</name>
    <name evidence="10" type="ordered locus">HMPREF0389_00515</name>
</gene>
<keyword evidence="3 7" id="KW-0489">Methyltransferase</keyword>
<dbReference type="Gene3D" id="1.10.8.100">
    <property type="entry name" value="Ribosomal RNA adenine dimethylase-like, domain 2"/>
    <property type="match status" value="1"/>
</dbReference>
<evidence type="ECO:0000259" key="9">
    <source>
        <dbReference type="SMART" id="SM00650"/>
    </source>
</evidence>
<keyword evidence="4 7" id="KW-0808">Transferase</keyword>
<dbReference type="PANTHER" id="PTHR11727:SF7">
    <property type="entry name" value="DIMETHYLADENOSINE TRANSFERASE-RELATED"/>
    <property type="match status" value="1"/>
</dbReference>
<dbReference type="STRING" id="546269.HMPREF0389_00515"/>
<evidence type="ECO:0000256" key="3">
    <source>
        <dbReference type="ARBA" id="ARBA00022603"/>
    </source>
</evidence>
<dbReference type="InterPro" id="IPR023165">
    <property type="entry name" value="rRNA_Ade_diMease-like_C"/>
</dbReference>
<dbReference type="PANTHER" id="PTHR11727">
    <property type="entry name" value="DIMETHYLADENOSINE TRANSFERASE"/>
    <property type="match status" value="1"/>
</dbReference>
<dbReference type="FunFam" id="1.10.8.100:FF:000001">
    <property type="entry name" value="Ribosomal RNA small subunit methyltransferase A"/>
    <property type="match status" value="1"/>
</dbReference>
<comment type="subcellular location">
    <subcellularLocation>
        <location evidence="7">Cytoplasm</location>
    </subcellularLocation>
</comment>
<feature type="binding site" evidence="7 8">
    <location>
        <position position="56"/>
    </location>
    <ligand>
        <name>S-adenosyl-L-methionine</name>
        <dbReference type="ChEBI" id="CHEBI:59789"/>
    </ligand>
</feature>
<comment type="similarity">
    <text evidence="7">Belongs to the class I-like SAM-binding methyltransferase superfamily. rRNA adenine N(6)-methyltransferase family. RsmA subfamily.</text>
</comment>
<dbReference type="SMART" id="SM00650">
    <property type="entry name" value="rADc"/>
    <property type="match status" value="1"/>
</dbReference>
<dbReference type="InterPro" id="IPR001737">
    <property type="entry name" value="KsgA/Erm"/>
</dbReference>
<feature type="binding site" evidence="7 8">
    <location>
        <position position="102"/>
    </location>
    <ligand>
        <name>S-adenosyl-L-methionine</name>
        <dbReference type="ChEBI" id="CHEBI:59789"/>
    </ligand>
</feature>
<evidence type="ECO:0000256" key="1">
    <source>
        <dbReference type="ARBA" id="ARBA00022490"/>
    </source>
</evidence>